<dbReference type="InterPro" id="IPR013221">
    <property type="entry name" value="Mur_ligase_cen"/>
</dbReference>
<dbReference type="AlphaFoldDB" id="A0A4R1L0U0"/>
<dbReference type="GO" id="GO:0005737">
    <property type="term" value="C:cytoplasm"/>
    <property type="evidence" value="ECO:0007669"/>
    <property type="project" value="UniProtKB-SubCell"/>
</dbReference>
<reference evidence="14 15" key="1">
    <citation type="submission" date="2019-03" db="EMBL/GenBank/DDBJ databases">
        <title>Genomic Encyclopedia of Type Strains, Phase IV (KMG-IV): sequencing the most valuable type-strain genomes for metagenomic binning, comparative biology and taxonomic classification.</title>
        <authorList>
            <person name="Goeker M."/>
        </authorList>
    </citation>
    <scope>NUCLEOTIDE SEQUENCE [LARGE SCALE GENOMIC DNA]</scope>
    <source>
        <strain evidence="14 15">DSM 10053</strain>
    </source>
</reference>
<feature type="binding site" evidence="10">
    <location>
        <begin position="108"/>
        <end position="114"/>
    </location>
    <ligand>
        <name>ATP</name>
        <dbReference type="ChEBI" id="CHEBI:30616"/>
    </ligand>
</feature>
<evidence type="ECO:0000256" key="5">
    <source>
        <dbReference type="ARBA" id="ARBA00022840"/>
    </source>
</evidence>
<dbReference type="InterPro" id="IPR004101">
    <property type="entry name" value="Mur_ligase_C"/>
</dbReference>
<dbReference type="OrthoDB" id="9801978at2"/>
<dbReference type="InterPro" id="IPR005863">
    <property type="entry name" value="UDP-N-AcMur_synth"/>
</dbReference>
<dbReference type="RefSeq" id="WP_132301360.1">
    <property type="nucleotide sequence ID" value="NZ_CP170642.1"/>
</dbReference>
<dbReference type="InterPro" id="IPR051046">
    <property type="entry name" value="MurCDEF_CellWall_CoF430Synth"/>
</dbReference>
<comment type="subcellular location">
    <subcellularLocation>
        <location evidence="10 11">Cytoplasm</location>
    </subcellularLocation>
</comment>
<keyword evidence="7 10" id="KW-0573">Peptidoglycan synthesis</keyword>
<dbReference type="GO" id="GO:0005524">
    <property type="term" value="F:ATP binding"/>
    <property type="evidence" value="ECO:0007669"/>
    <property type="project" value="UniProtKB-UniRule"/>
</dbReference>
<dbReference type="Gene3D" id="3.90.190.20">
    <property type="entry name" value="Mur ligase, C-terminal domain"/>
    <property type="match status" value="1"/>
</dbReference>
<keyword evidence="9 10" id="KW-0961">Cell wall biogenesis/degradation</keyword>
<evidence type="ECO:0000256" key="2">
    <source>
        <dbReference type="ARBA" id="ARBA00022598"/>
    </source>
</evidence>
<dbReference type="GO" id="GO:0051301">
    <property type="term" value="P:cell division"/>
    <property type="evidence" value="ECO:0007669"/>
    <property type="project" value="UniProtKB-KW"/>
</dbReference>
<evidence type="ECO:0000256" key="6">
    <source>
        <dbReference type="ARBA" id="ARBA00022960"/>
    </source>
</evidence>
<organism evidence="14 15">
    <name type="scientific">Lonepinella koalarum</name>
    <dbReference type="NCBI Taxonomy" id="53417"/>
    <lineage>
        <taxon>Bacteria</taxon>
        <taxon>Pseudomonadati</taxon>
        <taxon>Pseudomonadota</taxon>
        <taxon>Gammaproteobacteria</taxon>
        <taxon>Pasteurellales</taxon>
        <taxon>Pasteurellaceae</taxon>
        <taxon>Lonepinella</taxon>
    </lineage>
</organism>
<dbReference type="InterPro" id="IPR036565">
    <property type="entry name" value="Mur-like_cat_sf"/>
</dbReference>
<dbReference type="GO" id="GO:0008360">
    <property type="term" value="P:regulation of cell shape"/>
    <property type="evidence" value="ECO:0007669"/>
    <property type="project" value="UniProtKB-KW"/>
</dbReference>
<evidence type="ECO:0000256" key="3">
    <source>
        <dbReference type="ARBA" id="ARBA00022618"/>
    </source>
</evidence>
<dbReference type="SUPFAM" id="SSF53244">
    <property type="entry name" value="MurD-like peptide ligases, peptide-binding domain"/>
    <property type="match status" value="1"/>
</dbReference>
<comment type="similarity">
    <text evidence="10">Belongs to the MurCDEF family. MurF subfamily.</text>
</comment>
<keyword evidence="5 10" id="KW-0067">ATP-binding</keyword>
<dbReference type="SUPFAM" id="SSF63418">
    <property type="entry name" value="MurE/MurF N-terminal domain"/>
    <property type="match status" value="1"/>
</dbReference>
<evidence type="ECO:0000259" key="13">
    <source>
        <dbReference type="Pfam" id="PF08245"/>
    </source>
</evidence>
<gene>
    <name evidence="10" type="primary">murF</name>
    <name evidence="14" type="ORF">EV692_1113</name>
</gene>
<dbReference type="GO" id="GO:0008766">
    <property type="term" value="F:UDP-N-acetylmuramoylalanyl-D-glutamyl-2,6-diaminopimelate-D-alanyl-D-alanine ligase activity"/>
    <property type="evidence" value="ECO:0007669"/>
    <property type="project" value="RHEA"/>
</dbReference>
<dbReference type="UniPathway" id="UPA00219"/>
<evidence type="ECO:0000313" key="14">
    <source>
        <dbReference type="EMBL" id="TCK69899.1"/>
    </source>
</evidence>
<keyword evidence="1 10" id="KW-0963">Cytoplasm</keyword>
<comment type="function">
    <text evidence="10 11">Involved in cell wall formation. Catalyzes the final step in the synthesis of UDP-N-acetylmuramoyl-pentapeptide, the precursor of murein.</text>
</comment>
<evidence type="ECO:0000256" key="11">
    <source>
        <dbReference type="RuleBase" id="RU004136"/>
    </source>
</evidence>
<evidence type="ECO:0000256" key="7">
    <source>
        <dbReference type="ARBA" id="ARBA00022984"/>
    </source>
</evidence>
<dbReference type="InterPro" id="IPR035911">
    <property type="entry name" value="MurE/MurF_N"/>
</dbReference>
<evidence type="ECO:0000256" key="8">
    <source>
        <dbReference type="ARBA" id="ARBA00023306"/>
    </source>
</evidence>
<dbReference type="GO" id="GO:0009252">
    <property type="term" value="P:peptidoglycan biosynthetic process"/>
    <property type="evidence" value="ECO:0007669"/>
    <property type="project" value="UniProtKB-UniRule"/>
</dbReference>
<dbReference type="Gene3D" id="3.40.1390.10">
    <property type="entry name" value="MurE/MurF, N-terminal domain"/>
    <property type="match status" value="1"/>
</dbReference>
<dbReference type="InterPro" id="IPR036615">
    <property type="entry name" value="Mur_ligase_C_dom_sf"/>
</dbReference>
<evidence type="ECO:0000256" key="9">
    <source>
        <dbReference type="ARBA" id="ARBA00023316"/>
    </source>
</evidence>
<protein>
    <recommendedName>
        <fullName evidence="10 11">UDP-N-acetylmuramoyl-tripeptide--D-alanyl-D-alanine ligase</fullName>
        <ecNumber evidence="10 11">6.3.2.10</ecNumber>
    </recommendedName>
    <alternativeName>
        <fullName evidence="10">D-alanyl-D-alanine-adding enzyme</fullName>
    </alternativeName>
</protein>
<dbReference type="NCBIfam" id="NF008041">
    <property type="entry name" value="PRK10773.1"/>
    <property type="match status" value="1"/>
</dbReference>
<accession>A0A4R1L0U0</accession>
<keyword evidence="2 10" id="KW-0436">Ligase</keyword>
<dbReference type="SUPFAM" id="SSF53623">
    <property type="entry name" value="MurD-like peptide ligases, catalytic domain"/>
    <property type="match status" value="1"/>
</dbReference>
<dbReference type="Gene3D" id="3.40.1190.10">
    <property type="entry name" value="Mur-like, catalytic domain"/>
    <property type="match status" value="1"/>
</dbReference>
<comment type="catalytic activity">
    <reaction evidence="10 11">
        <text>D-alanyl-D-alanine + UDP-N-acetyl-alpha-D-muramoyl-L-alanyl-gamma-D-glutamyl-meso-2,6-diaminopimelate + ATP = UDP-N-acetyl-alpha-D-muramoyl-L-alanyl-gamma-D-glutamyl-meso-2,6-diaminopimeloyl-D-alanyl-D-alanine + ADP + phosphate + H(+)</text>
        <dbReference type="Rhea" id="RHEA:28374"/>
        <dbReference type="ChEBI" id="CHEBI:15378"/>
        <dbReference type="ChEBI" id="CHEBI:30616"/>
        <dbReference type="ChEBI" id="CHEBI:43474"/>
        <dbReference type="ChEBI" id="CHEBI:57822"/>
        <dbReference type="ChEBI" id="CHEBI:61386"/>
        <dbReference type="ChEBI" id="CHEBI:83905"/>
        <dbReference type="ChEBI" id="CHEBI:456216"/>
        <dbReference type="EC" id="6.3.2.10"/>
    </reaction>
</comment>
<name>A0A4R1L0U0_9PAST</name>
<dbReference type="NCBIfam" id="TIGR01143">
    <property type="entry name" value="murF"/>
    <property type="match status" value="1"/>
</dbReference>
<keyword evidence="3 10" id="KW-0132">Cell division</keyword>
<keyword evidence="6 10" id="KW-0133">Cell shape</keyword>
<evidence type="ECO:0000256" key="1">
    <source>
        <dbReference type="ARBA" id="ARBA00022490"/>
    </source>
</evidence>
<comment type="pathway">
    <text evidence="10 11">Cell wall biogenesis; peptidoglycan biosynthesis.</text>
</comment>
<evidence type="ECO:0000259" key="12">
    <source>
        <dbReference type="Pfam" id="PF02875"/>
    </source>
</evidence>
<dbReference type="HAMAP" id="MF_02019">
    <property type="entry name" value="MurF"/>
    <property type="match status" value="1"/>
</dbReference>
<dbReference type="PANTHER" id="PTHR43024:SF1">
    <property type="entry name" value="UDP-N-ACETYLMURAMOYL-TRIPEPTIDE--D-ALANYL-D-ALANINE LIGASE"/>
    <property type="match status" value="1"/>
</dbReference>
<keyword evidence="8 10" id="KW-0131">Cell cycle</keyword>
<evidence type="ECO:0000256" key="4">
    <source>
        <dbReference type="ARBA" id="ARBA00022741"/>
    </source>
</evidence>
<dbReference type="Proteomes" id="UP000295496">
    <property type="component" value="Unassembled WGS sequence"/>
</dbReference>
<dbReference type="GO" id="GO:0071555">
    <property type="term" value="P:cell wall organization"/>
    <property type="evidence" value="ECO:0007669"/>
    <property type="project" value="UniProtKB-KW"/>
</dbReference>
<keyword evidence="15" id="KW-1185">Reference proteome</keyword>
<dbReference type="Pfam" id="PF08245">
    <property type="entry name" value="Mur_ligase_M"/>
    <property type="match status" value="1"/>
</dbReference>
<feature type="domain" description="Mur ligase C-terminal" evidence="12">
    <location>
        <begin position="329"/>
        <end position="446"/>
    </location>
</feature>
<dbReference type="GO" id="GO:0047480">
    <property type="term" value="F:UDP-N-acetylmuramoyl-tripeptide-D-alanyl-D-alanine ligase activity"/>
    <property type="evidence" value="ECO:0007669"/>
    <property type="project" value="UniProtKB-UniRule"/>
</dbReference>
<dbReference type="PANTHER" id="PTHR43024">
    <property type="entry name" value="UDP-N-ACETYLMURAMOYL-TRIPEPTIDE--D-ALANYL-D-ALANINE LIGASE"/>
    <property type="match status" value="1"/>
</dbReference>
<sequence length="468" mass="51061">MIKLTTKKIAEILNGKLIGNAETQIENISTDTRQQTQNGLFFALKGERFDAHYYLEQAMAQGNVAVIVDHECTVNIPQIIVPDTRLALGQLAQWLKAKLNPLTVAMTGSSGKTTVKEMTASILAQTASRMTTESAVEKNQVLFTHGNFNNDIGVPLTLLRLTEKHQFAVIELGANHQGEIDYTTHLVKPNVALINNIAPAHLEGFGSIEGVAQAKGEIFRGLSEKGVAIVNLDCHYLDMWKKEIGTHKLQSFSAHNKQADFYASNVKATETGSIFILHSPQGEIEINLPYLGEHNVANALAATALAVNVGATLQEVKLGLEQPSLVKGRLFPIQPCENLLLLDDTYNANVGSLKSAIDVLQKYAAFRIFVVGDMAELGENTQLCHQQIADYTAQAQLECVVSFGLHSAVISHQSAGQHFTDKAVMANYLTPIIKQKLANNQPVVLLAKGSRSQKMEDVIDILTENFKG</sequence>
<dbReference type="EC" id="6.3.2.10" evidence="10 11"/>
<feature type="domain" description="Mur ligase central" evidence="13">
    <location>
        <begin position="107"/>
        <end position="306"/>
    </location>
</feature>
<comment type="caution">
    <text evidence="14">The sequence shown here is derived from an EMBL/GenBank/DDBJ whole genome shotgun (WGS) entry which is preliminary data.</text>
</comment>
<dbReference type="EMBL" id="SMGJ01000003">
    <property type="protein sequence ID" value="TCK69899.1"/>
    <property type="molecule type" value="Genomic_DNA"/>
</dbReference>
<proteinExistence type="inferred from homology"/>
<evidence type="ECO:0000313" key="15">
    <source>
        <dbReference type="Proteomes" id="UP000295496"/>
    </source>
</evidence>
<dbReference type="Pfam" id="PF02875">
    <property type="entry name" value="Mur_ligase_C"/>
    <property type="match status" value="1"/>
</dbReference>
<keyword evidence="4 10" id="KW-0547">Nucleotide-binding</keyword>
<evidence type="ECO:0000256" key="10">
    <source>
        <dbReference type="HAMAP-Rule" id="MF_02019"/>
    </source>
</evidence>